<comment type="catalytic activity">
    <reaction evidence="1">
        <text>S-ubiquitinyl-[E2 ubiquitin-conjugating enzyme]-L-cysteine + [acceptor protein]-L-lysine = [E2 ubiquitin-conjugating enzyme]-L-cysteine + N(6)-ubiquitinyl-[acceptor protein]-L-lysine.</text>
        <dbReference type="EC" id="2.3.2.27"/>
    </reaction>
</comment>
<keyword evidence="6 16" id="KW-0812">Transmembrane</keyword>
<name>A0A978UI00_ZIZJJ</name>
<evidence type="ECO:0000256" key="1">
    <source>
        <dbReference type="ARBA" id="ARBA00000900"/>
    </source>
</evidence>
<dbReference type="InterPro" id="IPR053238">
    <property type="entry name" value="RING-H2_zinc_finger"/>
</dbReference>
<evidence type="ECO:0000256" key="9">
    <source>
        <dbReference type="ARBA" id="ARBA00022786"/>
    </source>
</evidence>
<proteinExistence type="inferred from homology"/>
<dbReference type="InterPro" id="IPR013083">
    <property type="entry name" value="Znf_RING/FYVE/PHD"/>
</dbReference>
<keyword evidence="10" id="KW-0862">Zinc</keyword>
<evidence type="ECO:0000256" key="3">
    <source>
        <dbReference type="ARBA" id="ARBA00004906"/>
    </source>
</evidence>
<evidence type="ECO:0000259" key="17">
    <source>
        <dbReference type="PROSITE" id="PS50089"/>
    </source>
</evidence>
<dbReference type="GO" id="GO:0008270">
    <property type="term" value="F:zinc ion binding"/>
    <property type="evidence" value="ECO:0007669"/>
    <property type="project" value="UniProtKB-KW"/>
</dbReference>
<evidence type="ECO:0000256" key="10">
    <source>
        <dbReference type="ARBA" id="ARBA00022833"/>
    </source>
</evidence>
<protein>
    <recommendedName>
        <fullName evidence="4">RING-type E3 ubiquitin transferase</fullName>
        <ecNumber evidence="4">2.3.2.27</ecNumber>
    </recommendedName>
</protein>
<feature type="compositionally biased region" description="Acidic residues" evidence="15">
    <location>
        <begin position="248"/>
        <end position="259"/>
    </location>
</feature>
<evidence type="ECO:0000256" key="7">
    <source>
        <dbReference type="ARBA" id="ARBA00022723"/>
    </source>
</evidence>
<dbReference type="PROSITE" id="PS50089">
    <property type="entry name" value="ZF_RING_2"/>
    <property type="match status" value="1"/>
</dbReference>
<evidence type="ECO:0000256" key="4">
    <source>
        <dbReference type="ARBA" id="ARBA00012483"/>
    </source>
</evidence>
<evidence type="ECO:0000313" key="18">
    <source>
        <dbReference type="EMBL" id="KAH7514431.1"/>
    </source>
</evidence>
<dbReference type="SUPFAM" id="SSF57850">
    <property type="entry name" value="RING/U-box"/>
    <property type="match status" value="1"/>
</dbReference>
<evidence type="ECO:0000256" key="14">
    <source>
        <dbReference type="PROSITE-ProRule" id="PRU00175"/>
    </source>
</evidence>
<evidence type="ECO:0000256" key="11">
    <source>
        <dbReference type="ARBA" id="ARBA00022989"/>
    </source>
</evidence>
<comment type="subcellular location">
    <subcellularLocation>
        <location evidence="2">Membrane</location>
        <topology evidence="2">Single-pass membrane protein</topology>
    </subcellularLocation>
</comment>
<dbReference type="GO" id="GO:0061630">
    <property type="term" value="F:ubiquitin protein ligase activity"/>
    <property type="evidence" value="ECO:0007669"/>
    <property type="project" value="UniProtKB-EC"/>
</dbReference>
<sequence>MSSTVPSPPATNFHSPSLTIILAVVLLVFFILGFFSVYFCRCFMENLFNSWNLQRTPSGNLVGPSDTVNHGLDPLLIKSFPTFLYSSIKDFRREKYGLECAICLVEFEDQSSLRLLTVCYHVFHQECIDLWLESHTTCPVCRRNLDSPPPDATVETYNDSVLEHVISIDVDDDHHDDDGVGECRESEGDNRQPSSLPPPPQSQQPPPPAFDMTVVDKSQNQNKPEKFSRSHSTGHSIARNRQENEKEKEEEEEEEEEEDRYTLRVPEHVKLKLIRGHHWTKSCTTYGELCKHKANGGAGGFGEVSGCSCAAADKTKN</sequence>
<evidence type="ECO:0000256" key="8">
    <source>
        <dbReference type="ARBA" id="ARBA00022771"/>
    </source>
</evidence>
<accession>A0A978UI00</accession>
<feature type="compositionally biased region" description="Pro residues" evidence="15">
    <location>
        <begin position="195"/>
        <end position="209"/>
    </location>
</feature>
<evidence type="ECO:0000256" key="13">
    <source>
        <dbReference type="ARBA" id="ARBA00024209"/>
    </source>
</evidence>
<dbReference type="EC" id="2.3.2.27" evidence="4"/>
<evidence type="ECO:0000256" key="15">
    <source>
        <dbReference type="SAM" id="MobiDB-lite"/>
    </source>
</evidence>
<comment type="caution">
    <text evidence="18">The sequence shown here is derived from an EMBL/GenBank/DDBJ whole genome shotgun (WGS) entry which is preliminary data.</text>
</comment>
<comment type="similarity">
    <text evidence="13">Belongs to the RING-type zinc finger family. ATL subfamily.</text>
</comment>
<keyword evidence="9" id="KW-0833">Ubl conjugation pathway</keyword>
<dbReference type="Gene3D" id="3.30.40.10">
    <property type="entry name" value="Zinc/RING finger domain, C3HC4 (zinc finger)"/>
    <property type="match status" value="1"/>
</dbReference>
<evidence type="ECO:0000256" key="5">
    <source>
        <dbReference type="ARBA" id="ARBA00022679"/>
    </source>
</evidence>
<organism evidence="18 19">
    <name type="scientific">Ziziphus jujuba var. spinosa</name>
    <dbReference type="NCBI Taxonomy" id="714518"/>
    <lineage>
        <taxon>Eukaryota</taxon>
        <taxon>Viridiplantae</taxon>
        <taxon>Streptophyta</taxon>
        <taxon>Embryophyta</taxon>
        <taxon>Tracheophyta</taxon>
        <taxon>Spermatophyta</taxon>
        <taxon>Magnoliopsida</taxon>
        <taxon>eudicotyledons</taxon>
        <taxon>Gunneridae</taxon>
        <taxon>Pentapetalae</taxon>
        <taxon>rosids</taxon>
        <taxon>fabids</taxon>
        <taxon>Rosales</taxon>
        <taxon>Rhamnaceae</taxon>
        <taxon>Paliureae</taxon>
        <taxon>Ziziphus</taxon>
    </lineage>
</organism>
<evidence type="ECO:0000256" key="16">
    <source>
        <dbReference type="SAM" id="Phobius"/>
    </source>
</evidence>
<evidence type="ECO:0000256" key="6">
    <source>
        <dbReference type="ARBA" id="ARBA00022692"/>
    </source>
</evidence>
<comment type="pathway">
    <text evidence="3">Protein modification; protein ubiquitination.</text>
</comment>
<dbReference type="AlphaFoldDB" id="A0A978UI00"/>
<evidence type="ECO:0000256" key="2">
    <source>
        <dbReference type="ARBA" id="ARBA00004167"/>
    </source>
</evidence>
<keyword evidence="8 14" id="KW-0863">Zinc-finger</keyword>
<dbReference type="Pfam" id="PF13639">
    <property type="entry name" value="zf-RING_2"/>
    <property type="match status" value="1"/>
</dbReference>
<keyword evidence="7" id="KW-0479">Metal-binding</keyword>
<dbReference type="InterPro" id="IPR001841">
    <property type="entry name" value="Znf_RING"/>
</dbReference>
<dbReference type="FunFam" id="3.30.40.10:FF:000187">
    <property type="entry name" value="E3 ubiquitin-protein ligase ATL6"/>
    <property type="match status" value="1"/>
</dbReference>
<feature type="transmembrane region" description="Helical" evidence="16">
    <location>
        <begin position="20"/>
        <end position="40"/>
    </location>
</feature>
<reference evidence="18" key="1">
    <citation type="journal article" date="2021" name="Front. Plant Sci.">
        <title>Chromosome-Scale Genome Assembly for Chinese Sour Jujube and Insights Into Its Genome Evolution and Domestication Signature.</title>
        <authorList>
            <person name="Shen L.-Y."/>
            <person name="Luo H."/>
            <person name="Wang X.-L."/>
            <person name="Wang X.-M."/>
            <person name="Qiu X.-J."/>
            <person name="Liu H."/>
            <person name="Zhou S.-S."/>
            <person name="Jia K.-H."/>
            <person name="Nie S."/>
            <person name="Bao Y.-T."/>
            <person name="Zhang R.-G."/>
            <person name="Yun Q.-Z."/>
            <person name="Chai Y.-H."/>
            <person name="Lu J.-Y."/>
            <person name="Li Y."/>
            <person name="Zhao S.-W."/>
            <person name="Mao J.-F."/>
            <person name="Jia S.-G."/>
            <person name="Mao Y.-M."/>
        </authorList>
    </citation>
    <scope>NUCLEOTIDE SEQUENCE</scope>
    <source>
        <strain evidence="18">AT0</strain>
        <tissue evidence="18">Leaf</tissue>
    </source>
</reference>
<dbReference type="SMART" id="SM00184">
    <property type="entry name" value="RING"/>
    <property type="match status" value="1"/>
</dbReference>
<dbReference type="GO" id="GO:0016020">
    <property type="term" value="C:membrane"/>
    <property type="evidence" value="ECO:0007669"/>
    <property type="project" value="UniProtKB-SubCell"/>
</dbReference>
<gene>
    <name evidence="18" type="ORF">FEM48_Zijuj11G0088900</name>
</gene>
<keyword evidence="11 16" id="KW-1133">Transmembrane helix</keyword>
<dbReference type="PANTHER" id="PTHR14155">
    <property type="entry name" value="RING FINGER DOMAIN-CONTAINING"/>
    <property type="match status" value="1"/>
</dbReference>
<dbReference type="CDD" id="cd16461">
    <property type="entry name" value="RING-H2_EL5-like"/>
    <property type="match status" value="1"/>
</dbReference>
<keyword evidence="5" id="KW-0808">Transferase</keyword>
<feature type="region of interest" description="Disordered" evidence="15">
    <location>
        <begin position="168"/>
        <end position="261"/>
    </location>
</feature>
<evidence type="ECO:0000313" key="19">
    <source>
        <dbReference type="Proteomes" id="UP000813462"/>
    </source>
</evidence>
<evidence type="ECO:0000256" key="12">
    <source>
        <dbReference type="ARBA" id="ARBA00023136"/>
    </source>
</evidence>
<dbReference type="EMBL" id="JAEACU010000011">
    <property type="protein sequence ID" value="KAH7514431.1"/>
    <property type="molecule type" value="Genomic_DNA"/>
</dbReference>
<feature type="compositionally biased region" description="Basic and acidic residues" evidence="15">
    <location>
        <begin position="172"/>
        <end position="190"/>
    </location>
</feature>
<keyword evidence="12 16" id="KW-0472">Membrane</keyword>
<dbReference type="Proteomes" id="UP000813462">
    <property type="component" value="Unassembled WGS sequence"/>
</dbReference>
<dbReference type="PANTHER" id="PTHR14155:SF521">
    <property type="entry name" value="RING-H2 FINGER PROTEIN ATL30"/>
    <property type="match status" value="1"/>
</dbReference>
<feature type="domain" description="RING-type" evidence="17">
    <location>
        <begin position="100"/>
        <end position="142"/>
    </location>
</feature>
<dbReference type="OrthoDB" id="9984778at2759"/>